<dbReference type="Gene3D" id="3.40.30.10">
    <property type="entry name" value="Glutaredoxin"/>
    <property type="match status" value="1"/>
</dbReference>
<evidence type="ECO:0008006" key="4">
    <source>
        <dbReference type="Google" id="ProtNLM"/>
    </source>
</evidence>
<dbReference type="STRING" id="69332.A0A388KAB0"/>
<dbReference type="InterPro" id="IPR036249">
    <property type="entry name" value="Thioredoxin-like_sf"/>
</dbReference>
<evidence type="ECO:0000313" key="2">
    <source>
        <dbReference type="EMBL" id="GBG67014.1"/>
    </source>
</evidence>
<dbReference type="PANTHER" id="PTHR46135:SF3">
    <property type="entry name" value="NME_NM23 FAMILY MEMBER 8"/>
    <property type="match status" value="1"/>
</dbReference>
<dbReference type="EMBL" id="BFEA01000082">
    <property type="protein sequence ID" value="GBG67014.1"/>
    <property type="molecule type" value="Genomic_DNA"/>
</dbReference>
<dbReference type="Proteomes" id="UP000265515">
    <property type="component" value="Unassembled WGS sequence"/>
</dbReference>
<evidence type="ECO:0000256" key="1">
    <source>
        <dbReference type="SAM" id="MobiDB-lite"/>
    </source>
</evidence>
<dbReference type="OrthoDB" id="10263751at2759"/>
<organism evidence="2 3">
    <name type="scientific">Chara braunii</name>
    <name type="common">Braun's stonewort</name>
    <dbReference type="NCBI Taxonomy" id="69332"/>
    <lineage>
        <taxon>Eukaryota</taxon>
        <taxon>Viridiplantae</taxon>
        <taxon>Streptophyta</taxon>
        <taxon>Charophyceae</taxon>
        <taxon>Charales</taxon>
        <taxon>Characeae</taxon>
        <taxon>Chara</taxon>
    </lineage>
</organism>
<dbReference type="Gramene" id="GBG67014">
    <property type="protein sequence ID" value="GBG67014"/>
    <property type="gene ID" value="CBR_g78792"/>
</dbReference>
<gene>
    <name evidence="2" type="ORF">CBR_g78792</name>
</gene>
<keyword evidence="3" id="KW-1185">Reference proteome</keyword>
<name>A0A388KAB0_CHABU</name>
<dbReference type="AlphaFoldDB" id="A0A388KAB0"/>
<comment type="caution">
    <text evidence="2">The sequence shown here is derived from an EMBL/GenBank/DDBJ whole genome shotgun (WGS) entry which is preliminary data.</text>
</comment>
<dbReference type="PANTHER" id="PTHR46135">
    <property type="entry name" value="NME/NM23 FAMILY MEMBER 8"/>
    <property type="match status" value="1"/>
</dbReference>
<accession>A0A388KAB0</accession>
<feature type="compositionally biased region" description="Basic and acidic residues" evidence="1">
    <location>
        <begin position="138"/>
        <end position="171"/>
    </location>
</feature>
<protein>
    <recommendedName>
        <fullName evidence="4">Thioredoxin domain-containing protein</fullName>
    </recommendedName>
</protein>
<evidence type="ECO:0000313" key="3">
    <source>
        <dbReference type="Proteomes" id="UP000265515"/>
    </source>
</evidence>
<dbReference type="InterPro" id="IPR051766">
    <property type="entry name" value="TXND_domain-containing"/>
</dbReference>
<feature type="region of interest" description="Disordered" evidence="1">
    <location>
        <begin position="137"/>
        <end position="171"/>
    </location>
</feature>
<reference evidence="2 3" key="1">
    <citation type="journal article" date="2018" name="Cell">
        <title>The Chara Genome: Secondary Complexity and Implications for Plant Terrestrialization.</title>
        <authorList>
            <person name="Nishiyama T."/>
            <person name="Sakayama H."/>
            <person name="Vries J.D."/>
            <person name="Buschmann H."/>
            <person name="Saint-Marcoux D."/>
            <person name="Ullrich K.K."/>
            <person name="Haas F.B."/>
            <person name="Vanderstraeten L."/>
            <person name="Becker D."/>
            <person name="Lang D."/>
            <person name="Vosolsobe S."/>
            <person name="Rombauts S."/>
            <person name="Wilhelmsson P.K.I."/>
            <person name="Janitza P."/>
            <person name="Kern R."/>
            <person name="Heyl A."/>
            <person name="Rumpler F."/>
            <person name="Villalobos L.I.A.C."/>
            <person name="Clay J.M."/>
            <person name="Skokan R."/>
            <person name="Toyoda A."/>
            <person name="Suzuki Y."/>
            <person name="Kagoshima H."/>
            <person name="Schijlen E."/>
            <person name="Tajeshwar N."/>
            <person name="Catarino B."/>
            <person name="Hetherington A.J."/>
            <person name="Saltykova A."/>
            <person name="Bonnot C."/>
            <person name="Breuninger H."/>
            <person name="Symeonidi A."/>
            <person name="Radhakrishnan G.V."/>
            <person name="Van Nieuwerburgh F."/>
            <person name="Deforce D."/>
            <person name="Chang C."/>
            <person name="Karol K.G."/>
            <person name="Hedrich R."/>
            <person name="Ulvskov P."/>
            <person name="Glockner G."/>
            <person name="Delwiche C.F."/>
            <person name="Petrasek J."/>
            <person name="Van de Peer Y."/>
            <person name="Friml J."/>
            <person name="Beilby M."/>
            <person name="Dolan L."/>
            <person name="Kohara Y."/>
            <person name="Sugano S."/>
            <person name="Fujiyama A."/>
            <person name="Delaux P.-M."/>
            <person name="Quint M."/>
            <person name="TheiBen G."/>
            <person name="Hagemann M."/>
            <person name="Harholt J."/>
            <person name="Dunand C."/>
            <person name="Zachgo S."/>
            <person name="Langdale J."/>
            <person name="Maumus F."/>
            <person name="Straeten D.V.D."/>
            <person name="Gould S.B."/>
            <person name="Rensing S.A."/>
        </authorList>
    </citation>
    <scope>NUCLEOTIDE SEQUENCE [LARGE SCALE GENOMIC DNA]</scope>
    <source>
        <strain evidence="2 3">S276</strain>
    </source>
</reference>
<sequence>MSSTWHAGIEYFSSAVHRPRTKISCPCREQTKGRRRLSSICESSLSLELAPSYISRAWAGYCTAVHPLIRKLKTDFVGKPVNFIWAKSDNNPMLKSYGGKSQPHFLLYRNGNLMETVVGANVPLLAKLIPKLCPETLAEDKPEDNPMIKKRKEDLEAAAKKPDSAGKDSAT</sequence>
<dbReference type="SUPFAM" id="SSF52833">
    <property type="entry name" value="Thioredoxin-like"/>
    <property type="match status" value="1"/>
</dbReference>
<proteinExistence type="predicted"/>